<accession>A0A4R7CZJ0</accession>
<organism evidence="7 8">
    <name type="scientific">Sphingobacterium paludis</name>
    <dbReference type="NCBI Taxonomy" id="1476465"/>
    <lineage>
        <taxon>Bacteria</taxon>
        <taxon>Pseudomonadati</taxon>
        <taxon>Bacteroidota</taxon>
        <taxon>Sphingobacteriia</taxon>
        <taxon>Sphingobacteriales</taxon>
        <taxon>Sphingobacteriaceae</taxon>
        <taxon>Sphingobacterium</taxon>
    </lineage>
</organism>
<dbReference type="EMBL" id="SNZV01000005">
    <property type="protein sequence ID" value="TDS13181.1"/>
    <property type="molecule type" value="Genomic_DNA"/>
</dbReference>
<dbReference type="InterPro" id="IPR013324">
    <property type="entry name" value="RNA_pol_sigma_r3/r4-like"/>
</dbReference>
<gene>
    <name evidence="7" type="ORF">B0I21_105315</name>
</gene>
<name>A0A4R7CZJ0_9SPHI</name>
<sequence>MDKFDKQIADLQQGKETALCFFMDQYATALQFFAFKFIRDKEASSEIVSDAFVKLWERRSTFESTANLKSFLYLVTRNTCLDHLKQSRNKYAHDETFLQELVCGDADILQKIIYTELVALVVQEVKRLPKQQAQVFQLSVMEGRDTAEICEELHTTANAVYFARSKAVAALKKAFEKRNLSPHYLTALLFIEF</sequence>
<evidence type="ECO:0000256" key="4">
    <source>
        <dbReference type="ARBA" id="ARBA00023163"/>
    </source>
</evidence>
<dbReference type="Gene3D" id="1.10.1740.10">
    <property type="match status" value="1"/>
</dbReference>
<dbReference type="OrthoDB" id="656273at2"/>
<comment type="caution">
    <text evidence="7">The sequence shown here is derived from an EMBL/GenBank/DDBJ whole genome shotgun (WGS) entry which is preliminary data.</text>
</comment>
<proteinExistence type="inferred from homology"/>
<keyword evidence="3" id="KW-0731">Sigma factor</keyword>
<feature type="domain" description="RNA polymerase sigma factor 70 region 4 type 2" evidence="6">
    <location>
        <begin position="123"/>
        <end position="171"/>
    </location>
</feature>
<keyword evidence="2" id="KW-0805">Transcription regulation</keyword>
<keyword evidence="8" id="KW-1185">Reference proteome</keyword>
<dbReference type="GO" id="GO:0003677">
    <property type="term" value="F:DNA binding"/>
    <property type="evidence" value="ECO:0007669"/>
    <property type="project" value="InterPro"/>
</dbReference>
<evidence type="ECO:0000259" key="5">
    <source>
        <dbReference type="Pfam" id="PF04542"/>
    </source>
</evidence>
<feature type="domain" description="RNA polymerase sigma-70 region 2" evidence="5">
    <location>
        <begin position="24"/>
        <end position="88"/>
    </location>
</feature>
<reference evidence="7 8" key="1">
    <citation type="submission" date="2019-03" db="EMBL/GenBank/DDBJ databases">
        <title>Genomic Encyclopedia of Type Strains, Phase III (KMG-III): the genomes of soil and plant-associated and newly described type strains.</title>
        <authorList>
            <person name="Whitman W."/>
        </authorList>
    </citation>
    <scope>NUCLEOTIDE SEQUENCE [LARGE SCALE GENOMIC DNA]</scope>
    <source>
        <strain evidence="7 8">CGMCC 1.12801</strain>
    </source>
</reference>
<dbReference type="Pfam" id="PF04542">
    <property type="entry name" value="Sigma70_r2"/>
    <property type="match status" value="1"/>
</dbReference>
<dbReference type="PANTHER" id="PTHR43133:SF46">
    <property type="entry name" value="RNA POLYMERASE SIGMA-70 FACTOR ECF SUBFAMILY"/>
    <property type="match status" value="1"/>
</dbReference>
<dbReference type="InterPro" id="IPR007627">
    <property type="entry name" value="RNA_pol_sigma70_r2"/>
</dbReference>
<dbReference type="NCBIfam" id="TIGR02937">
    <property type="entry name" value="sigma70-ECF"/>
    <property type="match status" value="1"/>
</dbReference>
<dbReference type="InterPro" id="IPR013249">
    <property type="entry name" value="RNA_pol_sigma70_r4_t2"/>
</dbReference>
<dbReference type="InterPro" id="IPR036388">
    <property type="entry name" value="WH-like_DNA-bd_sf"/>
</dbReference>
<comment type="similarity">
    <text evidence="1">Belongs to the sigma-70 factor family. ECF subfamily.</text>
</comment>
<evidence type="ECO:0000259" key="6">
    <source>
        <dbReference type="Pfam" id="PF08281"/>
    </source>
</evidence>
<evidence type="ECO:0000256" key="1">
    <source>
        <dbReference type="ARBA" id="ARBA00010641"/>
    </source>
</evidence>
<dbReference type="InterPro" id="IPR014284">
    <property type="entry name" value="RNA_pol_sigma-70_dom"/>
</dbReference>
<dbReference type="Gene3D" id="1.10.10.10">
    <property type="entry name" value="Winged helix-like DNA-binding domain superfamily/Winged helix DNA-binding domain"/>
    <property type="match status" value="1"/>
</dbReference>
<dbReference type="SUPFAM" id="SSF88946">
    <property type="entry name" value="Sigma2 domain of RNA polymerase sigma factors"/>
    <property type="match status" value="1"/>
</dbReference>
<dbReference type="GO" id="GO:0016987">
    <property type="term" value="F:sigma factor activity"/>
    <property type="evidence" value="ECO:0007669"/>
    <property type="project" value="UniProtKB-KW"/>
</dbReference>
<dbReference type="InterPro" id="IPR039425">
    <property type="entry name" value="RNA_pol_sigma-70-like"/>
</dbReference>
<dbReference type="Proteomes" id="UP000294752">
    <property type="component" value="Unassembled WGS sequence"/>
</dbReference>
<keyword evidence="4" id="KW-0804">Transcription</keyword>
<dbReference type="GO" id="GO:0006352">
    <property type="term" value="P:DNA-templated transcription initiation"/>
    <property type="evidence" value="ECO:0007669"/>
    <property type="project" value="InterPro"/>
</dbReference>
<dbReference type="RefSeq" id="WP_133640665.1">
    <property type="nucleotide sequence ID" value="NZ_SNZV01000005.1"/>
</dbReference>
<protein>
    <submittedName>
        <fullName evidence="7">RNA polymerase sigma-70 factor (ECF subfamily)</fullName>
    </submittedName>
</protein>
<evidence type="ECO:0000313" key="8">
    <source>
        <dbReference type="Proteomes" id="UP000294752"/>
    </source>
</evidence>
<evidence type="ECO:0000256" key="2">
    <source>
        <dbReference type="ARBA" id="ARBA00023015"/>
    </source>
</evidence>
<evidence type="ECO:0000256" key="3">
    <source>
        <dbReference type="ARBA" id="ARBA00023082"/>
    </source>
</evidence>
<dbReference type="InterPro" id="IPR013325">
    <property type="entry name" value="RNA_pol_sigma_r2"/>
</dbReference>
<dbReference type="AlphaFoldDB" id="A0A4R7CZJ0"/>
<dbReference type="SUPFAM" id="SSF88659">
    <property type="entry name" value="Sigma3 and sigma4 domains of RNA polymerase sigma factors"/>
    <property type="match status" value="1"/>
</dbReference>
<evidence type="ECO:0000313" key="7">
    <source>
        <dbReference type="EMBL" id="TDS13181.1"/>
    </source>
</evidence>
<dbReference type="PANTHER" id="PTHR43133">
    <property type="entry name" value="RNA POLYMERASE ECF-TYPE SIGMA FACTO"/>
    <property type="match status" value="1"/>
</dbReference>
<dbReference type="Pfam" id="PF08281">
    <property type="entry name" value="Sigma70_r4_2"/>
    <property type="match status" value="1"/>
</dbReference>